<accession>J3M1H7</accession>
<proteinExistence type="predicted"/>
<reference evidence="1" key="2">
    <citation type="submission" date="2013-04" db="UniProtKB">
        <authorList>
            <consortium name="EnsemblPlants"/>
        </authorList>
    </citation>
    <scope>IDENTIFICATION</scope>
</reference>
<name>J3M1H7_ORYBR</name>
<reference evidence="1" key="1">
    <citation type="journal article" date="2013" name="Nat. Commun.">
        <title>Whole-genome sequencing of Oryza brachyantha reveals mechanisms underlying Oryza genome evolution.</title>
        <authorList>
            <person name="Chen J."/>
            <person name="Huang Q."/>
            <person name="Gao D."/>
            <person name="Wang J."/>
            <person name="Lang Y."/>
            <person name="Liu T."/>
            <person name="Li B."/>
            <person name="Bai Z."/>
            <person name="Luis Goicoechea J."/>
            <person name="Liang C."/>
            <person name="Chen C."/>
            <person name="Zhang W."/>
            <person name="Sun S."/>
            <person name="Liao Y."/>
            <person name="Zhang X."/>
            <person name="Yang L."/>
            <person name="Song C."/>
            <person name="Wang M."/>
            <person name="Shi J."/>
            <person name="Liu G."/>
            <person name="Liu J."/>
            <person name="Zhou H."/>
            <person name="Zhou W."/>
            <person name="Yu Q."/>
            <person name="An N."/>
            <person name="Chen Y."/>
            <person name="Cai Q."/>
            <person name="Wang B."/>
            <person name="Liu B."/>
            <person name="Min J."/>
            <person name="Huang Y."/>
            <person name="Wu H."/>
            <person name="Li Z."/>
            <person name="Zhang Y."/>
            <person name="Yin Y."/>
            <person name="Song W."/>
            <person name="Jiang J."/>
            <person name="Jackson S.A."/>
            <person name="Wing R.A."/>
            <person name="Wang J."/>
            <person name="Chen M."/>
        </authorList>
    </citation>
    <scope>NUCLEOTIDE SEQUENCE [LARGE SCALE GENOMIC DNA]</scope>
    <source>
        <strain evidence="1">cv. IRGC 101232</strain>
    </source>
</reference>
<sequence>MACGRQAQDTSQVVDGRALRTFSSAAGEAATYVERGLDGRRIRRVLCCRPEHVRRRDVDDQDEHAILTLPRYSCSDLIGLRELLGGIYL</sequence>
<dbReference type="HOGENOM" id="CLU_2458381_0_0_1"/>
<dbReference type="EnsemblPlants" id="OB04G32520.1">
    <property type="protein sequence ID" value="OB04G32520.1"/>
    <property type="gene ID" value="OB04G32520"/>
</dbReference>
<organism evidence="1">
    <name type="scientific">Oryza brachyantha</name>
    <name type="common">malo sina</name>
    <dbReference type="NCBI Taxonomy" id="4533"/>
    <lineage>
        <taxon>Eukaryota</taxon>
        <taxon>Viridiplantae</taxon>
        <taxon>Streptophyta</taxon>
        <taxon>Embryophyta</taxon>
        <taxon>Tracheophyta</taxon>
        <taxon>Spermatophyta</taxon>
        <taxon>Magnoliopsida</taxon>
        <taxon>Liliopsida</taxon>
        <taxon>Poales</taxon>
        <taxon>Poaceae</taxon>
        <taxon>BOP clade</taxon>
        <taxon>Oryzoideae</taxon>
        <taxon>Oryzeae</taxon>
        <taxon>Oryzinae</taxon>
        <taxon>Oryza</taxon>
    </lineage>
</organism>
<protein>
    <submittedName>
        <fullName evidence="1">Uncharacterized protein</fullName>
    </submittedName>
</protein>
<keyword evidence="2" id="KW-1185">Reference proteome</keyword>
<evidence type="ECO:0000313" key="2">
    <source>
        <dbReference type="Proteomes" id="UP000006038"/>
    </source>
</evidence>
<dbReference type="Gramene" id="OB04G32520.1">
    <property type="protein sequence ID" value="OB04G32520.1"/>
    <property type="gene ID" value="OB04G32520"/>
</dbReference>
<evidence type="ECO:0000313" key="1">
    <source>
        <dbReference type="EnsemblPlants" id="OB04G32520.1"/>
    </source>
</evidence>
<dbReference type="AlphaFoldDB" id="J3M1H7"/>
<dbReference type="Proteomes" id="UP000006038">
    <property type="component" value="Chromosome 4"/>
</dbReference>